<name>A0A1I7XZD7_9BILA</name>
<proteinExistence type="predicted"/>
<dbReference type="AlphaFoldDB" id="A0A1I7XZD7"/>
<accession>A0A1I7XZD7</accession>
<evidence type="ECO:0000313" key="1">
    <source>
        <dbReference type="Proteomes" id="UP000095287"/>
    </source>
</evidence>
<protein>
    <submittedName>
        <fullName evidence="2">Secreted protein</fullName>
    </submittedName>
</protein>
<organism evidence="1 2">
    <name type="scientific">Steinernema glaseri</name>
    <dbReference type="NCBI Taxonomy" id="37863"/>
    <lineage>
        <taxon>Eukaryota</taxon>
        <taxon>Metazoa</taxon>
        <taxon>Ecdysozoa</taxon>
        <taxon>Nematoda</taxon>
        <taxon>Chromadorea</taxon>
        <taxon>Rhabditida</taxon>
        <taxon>Tylenchina</taxon>
        <taxon>Panagrolaimomorpha</taxon>
        <taxon>Strongyloidoidea</taxon>
        <taxon>Steinernematidae</taxon>
        <taxon>Steinernema</taxon>
    </lineage>
</organism>
<dbReference type="Proteomes" id="UP000095287">
    <property type="component" value="Unplaced"/>
</dbReference>
<dbReference type="WBParaSite" id="L893_g11168.t1">
    <property type="protein sequence ID" value="L893_g11168.t1"/>
    <property type="gene ID" value="L893_g11168"/>
</dbReference>
<keyword evidence="1" id="KW-1185">Reference proteome</keyword>
<reference evidence="2" key="1">
    <citation type="submission" date="2016-11" db="UniProtKB">
        <authorList>
            <consortium name="WormBaseParasite"/>
        </authorList>
    </citation>
    <scope>IDENTIFICATION</scope>
</reference>
<sequence length="67" mass="7553">MCAFPLLHHRLVVAVVVTLQRSSIIQINSSRYRGALISRAISPTADVRPFPKCNRFNARIYTTQSLP</sequence>
<evidence type="ECO:0000313" key="2">
    <source>
        <dbReference type="WBParaSite" id="L893_g11168.t1"/>
    </source>
</evidence>